<dbReference type="Pfam" id="PF01636">
    <property type="entry name" value="APH"/>
    <property type="match status" value="1"/>
</dbReference>
<keyword evidence="3" id="KW-1185">Reference proteome</keyword>
<sequence length="388" mass="43047">MAHLAPSPIAAVTHADAAASGPAAPPAITWADPARQAAFDGWLAGLAPRHALQVQTLAPASADASFRRYFRIQGEASGRPATFIVMDAPPAVEDNRAFVDIAALLRAAGLNVPQVLDWQVEHGFLLISDLGRRTYHAELLSLDLEQGAHQRRADGLYRDAIGTLVTLQGIAVPEALPRYDAAMVRRELDIFPEWYIARHQGMTLDDRQQQGLARAFDQITQVFTSQAQVLVHRDFHSRNLMVCAPIDTDGAGPAPNPGLLDFQGAVLGPVAYDLVSLLRDAYLDWDEPQQIDWAARYWERARKAGVPVPDDFGTYWRDLEWTGLQRHLKVLGIFARLSHRDGKHGYLDDLPRVWRQAHHVAMRYAVLTPLARLLEALAKVEARDGYTF</sequence>
<dbReference type="AlphaFoldDB" id="A0A4V2EW35"/>
<protein>
    <recommendedName>
        <fullName evidence="1">Aminoglycoside phosphotransferase domain-containing protein</fullName>
    </recommendedName>
</protein>
<comment type="caution">
    <text evidence="2">The sequence shown here is derived from an EMBL/GenBank/DDBJ whole genome shotgun (WGS) entry which is preliminary data.</text>
</comment>
<evidence type="ECO:0000313" key="3">
    <source>
        <dbReference type="Proteomes" id="UP000293433"/>
    </source>
</evidence>
<proteinExistence type="predicted"/>
<gene>
    <name evidence="2" type="ORF">EV685_2092</name>
</gene>
<dbReference type="Proteomes" id="UP000293433">
    <property type="component" value="Unassembled WGS sequence"/>
</dbReference>
<feature type="domain" description="Aminoglycoside phosphotransferase" evidence="1">
    <location>
        <begin position="57"/>
        <end position="302"/>
    </location>
</feature>
<dbReference type="InterPro" id="IPR002575">
    <property type="entry name" value="Aminoglycoside_PTrfase"/>
</dbReference>
<name>A0A4V2EW35_9BURK</name>
<dbReference type="InterPro" id="IPR011009">
    <property type="entry name" value="Kinase-like_dom_sf"/>
</dbReference>
<dbReference type="Gene3D" id="3.90.1200.10">
    <property type="match status" value="1"/>
</dbReference>
<evidence type="ECO:0000259" key="1">
    <source>
        <dbReference type="Pfam" id="PF01636"/>
    </source>
</evidence>
<organism evidence="2 3">
    <name type="scientific">Sphaerotilus mobilis</name>
    <dbReference type="NCBI Taxonomy" id="47994"/>
    <lineage>
        <taxon>Bacteria</taxon>
        <taxon>Pseudomonadati</taxon>
        <taxon>Pseudomonadota</taxon>
        <taxon>Betaproteobacteria</taxon>
        <taxon>Burkholderiales</taxon>
        <taxon>Sphaerotilaceae</taxon>
        <taxon>Sphaerotilus</taxon>
    </lineage>
</organism>
<accession>A0A4V2EW35</accession>
<reference evidence="2 3" key="1">
    <citation type="submission" date="2019-02" db="EMBL/GenBank/DDBJ databases">
        <title>Genomic Encyclopedia of Type Strains, Phase IV (KMG-IV): sequencing the most valuable type-strain genomes for metagenomic binning, comparative biology and taxonomic classification.</title>
        <authorList>
            <person name="Goeker M."/>
        </authorList>
    </citation>
    <scope>NUCLEOTIDE SEQUENCE [LARGE SCALE GENOMIC DNA]</scope>
    <source>
        <strain evidence="2 3">DSM 10617</strain>
    </source>
</reference>
<dbReference type="Gene3D" id="3.30.200.20">
    <property type="entry name" value="Phosphorylase Kinase, domain 1"/>
    <property type="match status" value="1"/>
</dbReference>
<dbReference type="SUPFAM" id="SSF56112">
    <property type="entry name" value="Protein kinase-like (PK-like)"/>
    <property type="match status" value="1"/>
</dbReference>
<evidence type="ECO:0000313" key="2">
    <source>
        <dbReference type="EMBL" id="RZS54610.1"/>
    </source>
</evidence>
<dbReference type="EMBL" id="SGWV01000009">
    <property type="protein sequence ID" value="RZS54610.1"/>
    <property type="molecule type" value="Genomic_DNA"/>
</dbReference>